<dbReference type="Pfam" id="PF04316">
    <property type="entry name" value="FlgM"/>
    <property type="match status" value="1"/>
</dbReference>
<feature type="domain" description="Anti-sigma-28 factor FlgM C-terminal" evidence="2">
    <location>
        <begin position="29"/>
        <end position="63"/>
    </location>
</feature>
<reference evidence="3 4" key="1">
    <citation type="submission" date="2021-07" db="EMBL/GenBank/DDBJ databases">
        <title>Novel Helicobacter sp. Isolated from a cat.</title>
        <authorList>
            <person name="Rimbara E."/>
            <person name="Suzuki M."/>
        </authorList>
    </citation>
    <scope>NUCLEOTIDE SEQUENCE [LARGE SCALE GENOMIC DNA]</scope>
    <source>
        <strain evidence="4">NHP19-012</strain>
    </source>
</reference>
<dbReference type="SUPFAM" id="SSF101498">
    <property type="entry name" value="Anti-sigma factor FlgM"/>
    <property type="match status" value="1"/>
</dbReference>
<protein>
    <recommendedName>
        <fullName evidence="2">Anti-sigma-28 factor FlgM C-terminal domain-containing protein</fullName>
    </recommendedName>
</protein>
<evidence type="ECO:0000313" key="3">
    <source>
        <dbReference type="EMBL" id="BCZ19964.1"/>
    </source>
</evidence>
<evidence type="ECO:0000256" key="1">
    <source>
        <dbReference type="SAM" id="MobiDB-lite"/>
    </source>
</evidence>
<feature type="compositionally biased region" description="Low complexity" evidence="1">
    <location>
        <begin position="22"/>
        <end position="31"/>
    </location>
</feature>
<gene>
    <name evidence="3" type="ORF">NHP190012_16060</name>
</gene>
<accession>A0ABN6IB92</accession>
<evidence type="ECO:0000313" key="4">
    <source>
        <dbReference type="Proteomes" id="UP000826146"/>
    </source>
</evidence>
<dbReference type="InterPro" id="IPR031316">
    <property type="entry name" value="FlgM_C"/>
</dbReference>
<organism evidence="3 4">
    <name type="scientific">Helicobacter gastrofelis</name>
    <dbReference type="NCBI Taxonomy" id="2849642"/>
    <lineage>
        <taxon>Bacteria</taxon>
        <taxon>Pseudomonadati</taxon>
        <taxon>Campylobacterota</taxon>
        <taxon>Epsilonproteobacteria</taxon>
        <taxon>Campylobacterales</taxon>
        <taxon>Helicobacteraceae</taxon>
        <taxon>Helicobacter</taxon>
    </lineage>
</organism>
<keyword evidence="4" id="KW-1185">Reference proteome</keyword>
<dbReference type="RefSeq" id="WP_221271884.1">
    <property type="nucleotide sequence ID" value="NZ_AP024819.1"/>
</dbReference>
<dbReference type="Proteomes" id="UP000826146">
    <property type="component" value="Chromosome"/>
</dbReference>
<name>A0ABN6IB92_9HELI</name>
<feature type="region of interest" description="Disordered" evidence="1">
    <location>
        <begin position="1"/>
        <end position="35"/>
    </location>
</feature>
<evidence type="ECO:0000259" key="2">
    <source>
        <dbReference type="Pfam" id="PF04316"/>
    </source>
</evidence>
<dbReference type="EMBL" id="AP024819">
    <property type="protein sequence ID" value="BCZ19964.1"/>
    <property type="molecule type" value="Genomic_DNA"/>
</dbReference>
<proteinExistence type="predicted"/>
<feature type="compositionally biased region" description="Polar residues" evidence="1">
    <location>
        <begin position="7"/>
        <end position="21"/>
    </location>
</feature>
<dbReference type="InterPro" id="IPR035890">
    <property type="entry name" value="Anti-sigma-28_factor_FlgM_sf"/>
</dbReference>
<sequence>MVKPVGTTLSSSHVNPSSVHGSRSTTRTTTTPAHEADRVAQIKKAVENGQYKVDMDKTAHKMAQDLLS</sequence>